<protein>
    <submittedName>
        <fullName evidence="1">Uncharacterized protein</fullName>
    </submittedName>
</protein>
<evidence type="ECO:0000313" key="1">
    <source>
        <dbReference type="EMBL" id="JAD88668.1"/>
    </source>
</evidence>
<proteinExistence type="predicted"/>
<organism evidence="1">
    <name type="scientific">Arundo donax</name>
    <name type="common">Giant reed</name>
    <name type="synonym">Donax arundinaceus</name>
    <dbReference type="NCBI Taxonomy" id="35708"/>
    <lineage>
        <taxon>Eukaryota</taxon>
        <taxon>Viridiplantae</taxon>
        <taxon>Streptophyta</taxon>
        <taxon>Embryophyta</taxon>
        <taxon>Tracheophyta</taxon>
        <taxon>Spermatophyta</taxon>
        <taxon>Magnoliopsida</taxon>
        <taxon>Liliopsida</taxon>
        <taxon>Poales</taxon>
        <taxon>Poaceae</taxon>
        <taxon>PACMAD clade</taxon>
        <taxon>Arundinoideae</taxon>
        <taxon>Arundineae</taxon>
        <taxon>Arundo</taxon>
    </lineage>
</organism>
<accession>A0A0A9DPR9</accession>
<reference evidence="1" key="1">
    <citation type="submission" date="2014-09" db="EMBL/GenBank/DDBJ databases">
        <authorList>
            <person name="Magalhaes I.L.F."/>
            <person name="Oliveira U."/>
            <person name="Santos F.R."/>
            <person name="Vidigal T.H.D.A."/>
            <person name="Brescovit A.D."/>
            <person name="Santos A.J."/>
        </authorList>
    </citation>
    <scope>NUCLEOTIDE SEQUENCE</scope>
    <source>
        <tissue evidence="1">Shoot tissue taken approximately 20 cm above the soil surface</tissue>
    </source>
</reference>
<sequence>MQRSQKQSQMRVVLPYSRTWQSPQTVSLRKRLLGDFGIFPWEKNTRWLSQWQGG</sequence>
<dbReference type="EMBL" id="GBRH01209227">
    <property type="protein sequence ID" value="JAD88668.1"/>
    <property type="molecule type" value="Transcribed_RNA"/>
</dbReference>
<dbReference type="AlphaFoldDB" id="A0A0A9DPR9"/>
<reference evidence="1" key="2">
    <citation type="journal article" date="2015" name="Data Brief">
        <title>Shoot transcriptome of the giant reed, Arundo donax.</title>
        <authorList>
            <person name="Barrero R.A."/>
            <person name="Guerrero F.D."/>
            <person name="Moolhuijzen P."/>
            <person name="Goolsby J.A."/>
            <person name="Tidwell J."/>
            <person name="Bellgard S.E."/>
            <person name="Bellgard M.I."/>
        </authorList>
    </citation>
    <scope>NUCLEOTIDE SEQUENCE</scope>
    <source>
        <tissue evidence="1">Shoot tissue taken approximately 20 cm above the soil surface</tissue>
    </source>
</reference>
<name>A0A0A9DPR9_ARUDO</name>